<reference evidence="3 4" key="1">
    <citation type="submission" date="2018-07" db="EMBL/GenBank/DDBJ databases">
        <title>Genomic Encyclopedia of Type Strains, Phase IV (KMG-IV): sequencing the most valuable type-strain genomes for metagenomic binning, comparative biology and taxonomic classification.</title>
        <authorList>
            <person name="Goeker M."/>
        </authorList>
    </citation>
    <scope>NUCLEOTIDE SEQUENCE [LARGE SCALE GENOMIC DNA]</scope>
    <source>
        <strain evidence="3 4">DSM 44952</strain>
    </source>
</reference>
<organism evidence="3 4">
    <name type="scientific">Nocardia mexicana</name>
    <dbReference type="NCBI Taxonomy" id="279262"/>
    <lineage>
        <taxon>Bacteria</taxon>
        <taxon>Bacillati</taxon>
        <taxon>Actinomycetota</taxon>
        <taxon>Actinomycetes</taxon>
        <taxon>Mycobacteriales</taxon>
        <taxon>Nocardiaceae</taxon>
        <taxon>Nocardia</taxon>
    </lineage>
</organism>
<protein>
    <submittedName>
        <fullName evidence="3">Uncharacterized protein</fullName>
    </submittedName>
</protein>
<gene>
    <name evidence="3" type="ORF">DFR68_12282</name>
</gene>
<accession>A0A370GJB5</accession>
<dbReference type="Proteomes" id="UP000255355">
    <property type="component" value="Unassembled WGS sequence"/>
</dbReference>
<feature type="transmembrane region" description="Helical" evidence="2">
    <location>
        <begin position="130"/>
        <end position="152"/>
    </location>
</feature>
<dbReference type="EMBL" id="QQAZ01000022">
    <property type="protein sequence ID" value="RDI43319.1"/>
    <property type="molecule type" value="Genomic_DNA"/>
</dbReference>
<evidence type="ECO:0000313" key="4">
    <source>
        <dbReference type="Proteomes" id="UP000255355"/>
    </source>
</evidence>
<dbReference type="AlphaFoldDB" id="A0A370GJB5"/>
<dbReference type="RefSeq" id="WP_147289158.1">
    <property type="nucleotide sequence ID" value="NZ_QQAZ01000022.1"/>
</dbReference>
<sequence length="165" mass="16986">MSIADGSPGVGQQGVAAYVGDVCADDGSQVPMICVMASGGELLIPTAPADRPFGGGHAVRVVLHPPPLGVEVDLLRSIPGDFRLWRLTPDDIEITSAGVEFAAEPEPSPAPEGPPGAGPDPVEHATGRRLLSGAALALTVVSTGYLVGVLACRAVDRHRRNRTVR</sequence>
<evidence type="ECO:0000256" key="2">
    <source>
        <dbReference type="SAM" id="Phobius"/>
    </source>
</evidence>
<feature type="compositionally biased region" description="Pro residues" evidence="1">
    <location>
        <begin position="106"/>
        <end position="118"/>
    </location>
</feature>
<evidence type="ECO:0000256" key="1">
    <source>
        <dbReference type="SAM" id="MobiDB-lite"/>
    </source>
</evidence>
<proteinExistence type="predicted"/>
<keyword evidence="4" id="KW-1185">Reference proteome</keyword>
<feature type="region of interest" description="Disordered" evidence="1">
    <location>
        <begin position="102"/>
        <end position="125"/>
    </location>
</feature>
<keyword evidence="2" id="KW-0812">Transmembrane</keyword>
<keyword evidence="2" id="KW-1133">Transmembrane helix</keyword>
<name>A0A370GJB5_9NOCA</name>
<keyword evidence="2" id="KW-0472">Membrane</keyword>
<comment type="caution">
    <text evidence="3">The sequence shown here is derived from an EMBL/GenBank/DDBJ whole genome shotgun (WGS) entry which is preliminary data.</text>
</comment>
<evidence type="ECO:0000313" key="3">
    <source>
        <dbReference type="EMBL" id="RDI43319.1"/>
    </source>
</evidence>